<organism evidence="2 3">
    <name type="scientific">Argiope bruennichi</name>
    <name type="common">Wasp spider</name>
    <name type="synonym">Aranea bruennichi</name>
    <dbReference type="NCBI Taxonomy" id="94029"/>
    <lineage>
        <taxon>Eukaryota</taxon>
        <taxon>Metazoa</taxon>
        <taxon>Ecdysozoa</taxon>
        <taxon>Arthropoda</taxon>
        <taxon>Chelicerata</taxon>
        <taxon>Arachnida</taxon>
        <taxon>Araneae</taxon>
        <taxon>Araneomorphae</taxon>
        <taxon>Entelegynae</taxon>
        <taxon>Araneoidea</taxon>
        <taxon>Araneidae</taxon>
        <taxon>Argiope</taxon>
    </lineage>
</organism>
<dbReference type="EMBL" id="JABXBU010000012">
    <property type="protein sequence ID" value="KAF8788855.1"/>
    <property type="molecule type" value="Genomic_DNA"/>
</dbReference>
<dbReference type="Proteomes" id="UP000807504">
    <property type="component" value="Unassembled WGS sequence"/>
</dbReference>
<reference evidence="2" key="1">
    <citation type="journal article" date="2020" name="bioRxiv">
        <title>Chromosome-level reference genome of the European wasp spider Argiope bruennichi: a resource for studies on range expansion and evolutionary adaptation.</title>
        <authorList>
            <person name="Sheffer M.M."/>
            <person name="Hoppe A."/>
            <person name="Krehenwinkel H."/>
            <person name="Uhl G."/>
            <person name="Kuss A.W."/>
            <person name="Jensen L."/>
            <person name="Jensen C."/>
            <person name="Gillespie R.G."/>
            <person name="Hoff K.J."/>
            <person name="Prost S."/>
        </authorList>
    </citation>
    <scope>NUCLEOTIDE SEQUENCE</scope>
</reference>
<keyword evidence="3" id="KW-1185">Reference proteome</keyword>
<name>A0A8T0FEM5_ARGBR</name>
<comment type="caution">
    <text evidence="2">The sequence shown here is derived from an EMBL/GenBank/DDBJ whole genome shotgun (WGS) entry which is preliminary data.</text>
</comment>
<accession>A0A8T0FEM5</accession>
<gene>
    <name evidence="2" type="ORF">HNY73_006852</name>
</gene>
<feature type="region of interest" description="Disordered" evidence="1">
    <location>
        <begin position="246"/>
        <end position="267"/>
    </location>
</feature>
<evidence type="ECO:0000313" key="3">
    <source>
        <dbReference type="Proteomes" id="UP000807504"/>
    </source>
</evidence>
<dbReference type="AlphaFoldDB" id="A0A8T0FEM5"/>
<reference evidence="2" key="2">
    <citation type="submission" date="2020-06" db="EMBL/GenBank/DDBJ databases">
        <authorList>
            <person name="Sheffer M."/>
        </authorList>
    </citation>
    <scope>NUCLEOTIDE SEQUENCE</scope>
</reference>
<protein>
    <submittedName>
        <fullName evidence="2">Uncharacterized protein</fullName>
    </submittedName>
</protein>
<sequence>MVDYIVTSLSPLTSSPHLLFIDAMLDYTSLSTYTSSTPTLLVRVMLDYTAISLSPFTQTPHLLSYYLPLSTYTISTPTLLVSAMLDYTSLSTYTSSTPTVLVRAILDYTAIFLSPHTPTPHLLSYTISDYTLTSLLPSPLSTYTISTPTLLVSAMLDYTSLSTYTSSTPTVLVRAILDYTAISLSPLTPTPHLLSYARLLFPKTTVSSFYRVLKRDVLRDRHVTDTIMDSADYCHHAVHAGCRRHPHLADRGAPEGPGPNRGGLRAGSLFPPLLHLQPLHQDPRDQPHVHRQLRPLRDELRHAL</sequence>
<evidence type="ECO:0000256" key="1">
    <source>
        <dbReference type="SAM" id="MobiDB-lite"/>
    </source>
</evidence>
<proteinExistence type="predicted"/>
<evidence type="ECO:0000313" key="2">
    <source>
        <dbReference type="EMBL" id="KAF8788855.1"/>
    </source>
</evidence>